<comment type="caution">
    <text evidence="1">The sequence shown here is derived from an EMBL/GenBank/DDBJ whole genome shotgun (WGS) entry which is preliminary data.</text>
</comment>
<accession>A0A2U1LM03</accession>
<name>A0A2U1LM03_ARTAN</name>
<keyword evidence="2" id="KW-1185">Reference proteome</keyword>
<evidence type="ECO:0000313" key="2">
    <source>
        <dbReference type="Proteomes" id="UP000245207"/>
    </source>
</evidence>
<gene>
    <name evidence="1" type="ORF">CTI12_AA471100</name>
</gene>
<evidence type="ECO:0000313" key="1">
    <source>
        <dbReference type="EMBL" id="PWA50030.1"/>
    </source>
</evidence>
<dbReference type="EMBL" id="PKPP01008691">
    <property type="protein sequence ID" value="PWA50030.1"/>
    <property type="molecule type" value="Genomic_DNA"/>
</dbReference>
<dbReference type="Proteomes" id="UP000245207">
    <property type="component" value="Unassembled WGS sequence"/>
</dbReference>
<organism evidence="1 2">
    <name type="scientific">Artemisia annua</name>
    <name type="common">Sweet wormwood</name>
    <dbReference type="NCBI Taxonomy" id="35608"/>
    <lineage>
        <taxon>Eukaryota</taxon>
        <taxon>Viridiplantae</taxon>
        <taxon>Streptophyta</taxon>
        <taxon>Embryophyta</taxon>
        <taxon>Tracheophyta</taxon>
        <taxon>Spermatophyta</taxon>
        <taxon>Magnoliopsida</taxon>
        <taxon>eudicotyledons</taxon>
        <taxon>Gunneridae</taxon>
        <taxon>Pentapetalae</taxon>
        <taxon>asterids</taxon>
        <taxon>campanulids</taxon>
        <taxon>Asterales</taxon>
        <taxon>Asteraceae</taxon>
        <taxon>Asteroideae</taxon>
        <taxon>Anthemideae</taxon>
        <taxon>Artemisiinae</taxon>
        <taxon>Artemisia</taxon>
    </lineage>
</organism>
<dbReference type="AlphaFoldDB" id="A0A2U1LM03"/>
<protein>
    <submittedName>
        <fullName evidence="1">Uncharacterized protein</fullName>
    </submittedName>
</protein>
<sequence length="73" mass="8192">MSQTTCVFHASTVCALPALEATSDCTLGWLTERRKQELYIVKKCCQDVLYSQVMSPSDDVFMLIHGAFALQFL</sequence>
<reference evidence="1 2" key="1">
    <citation type="journal article" date="2018" name="Mol. Plant">
        <title>The genome of Artemisia annua provides insight into the evolution of Asteraceae family and artemisinin biosynthesis.</title>
        <authorList>
            <person name="Shen Q."/>
            <person name="Zhang L."/>
            <person name="Liao Z."/>
            <person name="Wang S."/>
            <person name="Yan T."/>
            <person name="Shi P."/>
            <person name="Liu M."/>
            <person name="Fu X."/>
            <person name="Pan Q."/>
            <person name="Wang Y."/>
            <person name="Lv Z."/>
            <person name="Lu X."/>
            <person name="Zhang F."/>
            <person name="Jiang W."/>
            <person name="Ma Y."/>
            <person name="Chen M."/>
            <person name="Hao X."/>
            <person name="Li L."/>
            <person name="Tang Y."/>
            <person name="Lv G."/>
            <person name="Zhou Y."/>
            <person name="Sun X."/>
            <person name="Brodelius P.E."/>
            <person name="Rose J.K.C."/>
            <person name="Tang K."/>
        </authorList>
    </citation>
    <scope>NUCLEOTIDE SEQUENCE [LARGE SCALE GENOMIC DNA]</scope>
    <source>
        <strain evidence="2">cv. Huhao1</strain>
        <tissue evidence="1">Leaf</tissue>
    </source>
</reference>
<proteinExistence type="predicted"/>